<proteinExistence type="predicted"/>
<evidence type="ECO:0000313" key="2">
    <source>
        <dbReference type="EMBL" id="CAE8607731.1"/>
    </source>
</evidence>
<evidence type="ECO:0000259" key="1">
    <source>
        <dbReference type="Pfam" id="PF04059"/>
    </source>
</evidence>
<gene>
    <name evidence="2" type="ORF">PGLA1383_LOCUS25639</name>
    <name evidence="3" type="ORF">PGLA2088_LOCUS51593</name>
</gene>
<sequence length="236" mass="26598">MLLAEFIPDDGFDFLFLPYSFKDARTLGMAFINFRTHACALAFQKNWHRQFLQDHGRTKHLDVAAATVQGLEANLQQFNTKLIARFQRAGMLWYAAGLVGRGHGPLGPPPGVEALRPHLSAGKRHDPNGRGTFLLEWRLSRSLMLPTSLKLLFVSMPEVLPYPPTLESRSVGTRFEIYFQGDLLSGESTFWGDLLPGVVRHRPGGSTFWRFTFKGGRVQRWNYSVTLDGPFGVGEF</sequence>
<keyword evidence="5" id="KW-1185">Reference proteome</keyword>
<evidence type="ECO:0000313" key="4">
    <source>
        <dbReference type="Proteomes" id="UP000626109"/>
    </source>
</evidence>
<name>A0A813M1P8_POLGL</name>
<reference evidence="3" key="1">
    <citation type="submission" date="2021-02" db="EMBL/GenBank/DDBJ databases">
        <authorList>
            <person name="Dougan E. K."/>
            <person name="Rhodes N."/>
            <person name="Thang M."/>
            <person name="Chan C."/>
        </authorList>
    </citation>
    <scope>NUCLEOTIDE SEQUENCE</scope>
</reference>
<dbReference type="EMBL" id="CAJNNW010037678">
    <property type="protein sequence ID" value="CAE8743812.1"/>
    <property type="molecule type" value="Genomic_DNA"/>
</dbReference>
<dbReference type="EMBL" id="CAJNNV010022040">
    <property type="protein sequence ID" value="CAE8607731.1"/>
    <property type="molecule type" value="Genomic_DNA"/>
</dbReference>
<dbReference type="Proteomes" id="UP000654075">
    <property type="component" value="Unassembled WGS sequence"/>
</dbReference>
<dbReference type="Proteomes" id="UP000626109">
    <property type="component" value="Unassembled WGS sequence"/>
</dbReference>
<evidence type="ECO:0000313" key="3">
    <source>
        <dbReference type="EMBL" id="CAE8743812.1"/>
    </source>
</evidence>
<dbReference type="OrthoDB" id="417481at2759"/>
<dbReference type="InterPro" id="IPR007201">
    <property type="entry name" value="Mei2-like_Rrm_C"/>
</dbReference>
<feature type="domain" description="Mei2-like C-terminal RNA recognition motif" evidence="1">
    <location>
        <begin position="11"/>
        <end position="78"/>
    </location>
</feature>
<comment type="caution">
    <text evidence="3">The sequence shown here is derived from an EMBL/GenBank/DDBJ whole genome shotgun (WGS) entry which is preliminary data.</text>
</comment>
<organism evidence="3 4">
    <name type="scientific">Polarella glacialis</name>
    <name type="common">Dinoflagellate</name>
    <dbReference type="NCBI Taxonomy" id="89957"/>
    <lineage>
        <taxon>Eukaryota</taxon>
        <taxon>Sar</taxon>
        <taxon>Alveolata</taxon>
        <taxon>Dinophyceae</taxon>
        <taxon>Suessiales</taxon>
        <taxon>Suessiaceae</taxon>
        <taxon>Polarella</taxon>
    </lineage>
</organism>
<accession>A0A813M1P8</accession>
<dbReference type="AlphaFoldDB" id="A0A813M1P8"/>
<dbReference type="Pfam" id="PF04059">
    <property type="entry name" value="RRM_2"/>
    <property type="match status" value="1"/>
</dbReference>
<evidence type="ECO:0000313" key="5">
    <source>
        <dbReference type="Proteomes" id="UP000654075"/>
    </source>
</evidence>
<protein>
    <recommendedName>
        <fullName evidence="1">Mei2-like C-terminal RNA recognition motif domain-containing protein</fullName>
    </recommendedName>
</protein>